<protein>
    <submittedName>
        <fullName evidence="12">Proton channel OtopLc</fullName>
    </submittedName>
</protein>
<dbReference type="Proteomes" id="UP001152320">
    <property type="component" value="Chromosome 22"/>
</dbReference>
<comment type="caution">
    <text evidence="12">The sequence shown here is derived from an EMBL/GenBank/DDBJ whole genome shotgun (WGS) entry which is preliminary data.</text>
</comment>
<keyword evidence="3" id="KW-0813">Transport</keyword>
<organism evidence="12 13">
    <name type="scientific">Holothuria leucospilota</name>
    <name type="common">Black long sea cucumber</name>
    <name type="synonym">Mertensiothuria leucospilota</name>
    <dbReference type="NCBI Taxonomy" id="206669"/>
    <lineage>
        <taxon>Eukaryota</taxon>
        <taxon>Metazoa</taxon>
        <taxon>Echinodermata</taxon>
        <taxon>Eleutherozoa</taxon>
        <taxon>Echinozoa</taxon>
        <taxon>Holothuroidea</taxon>
        <taxon>Aspidochirotacea</taxon>
        <taxon>Aspidochirotida</taxon>
        <taxon>Holothuriidae</taxon>
        <taxon>Holothuria</taxon>
    </lineage>
</organism>
<keyword evidence="7 11" id="KW-1133">Transmembrane helix</keyword>
<evidence type="ECO:0000256" key="3">
    <source>
        <dbReference type="ARBA" id="ARBA00022448"/>
    </source>
</evidence>
<feature type="transmembrane region" description="Helical" evidence="11">
    <location>
        <begin position="344"/>
        <end position="369"/>
    </location>
</feature>
<name>A0A9Q0YCV4_HOLLE</name>
<keyword evidence="10" id="KW-0407">Ion channel</keyword>
<feature type="transmembrane region" description="Helical" evidence="11">
    <location>
        <begin position="126"/>
        <end position="144"/>
    </location>
</feature>
<keyword evidence="8" id="KW-0406">Ion transport</keyword>
<evidence type="ECO:0000256" key="5">
    <source>
        <dbReference type="ARBA" id="ARBA00022692"/>
    </source>
</evidence>
<evidence type="ECO:0000256" key="10">
    <source>
        <dbReference type="ARBA" id="ARBA00023303"/>
    </source>
</evidence>
<dbReference type="GO" id="GO:0015252">
    <property type="term" value="F:proton channel activity"/>
    <property type="evidence" value="ECO:0007669"/>
    <property type="project" value="InterPro"/>
</dbReference>
<feature type="transmembrane region" description="Helical" evidence="11">
    <location>
        <begin position="389"/>
        <end position="406"/>
    </location>
</feature>
<dbReference type="Pfam" id="PF03189">
    <property type="entry name" value="Otopetrin"/>
    <property type="match status" value="1"/>
</dbReference>
<comment type="subcellular location">
    <subcellularLocation>
        <location evidence="1">Cell membrane</location>
        <topology evidence="1">Multi-pass membrane protein</topology>
    </subcellularLocation>
</comment>
<evidence type="ECO:0000256" key="6">
    <source>
        <dbReference type="ARBA" id="ARBA00022781"/>
    </source>
</evidence>
<dbReference type="AlphaFoldDB" id="A0A9Q0YCV4"/>
<dbReference type="PANTHER" id="PTHR21522:SF32">
    <property type="entry name" value="OTOPETRIN-2"/>
    <property type="match status" value="1"/>
</dbReference>
<dbReference type="InterPro" id="IPR004878">
    <property type="entry name" value="Otopetrin"/>
</dbReference>
<evidence type="ECO:0000313" key="12">
    <source>
        <dbReference type="EMBL" id="KAJ8020483.1"/>
    </source>
</evidence>
<keyword evidence="13" id="KW-1185">Reference proteome</keyword>
<feature type="transmembrane region" description="Helical" evidence="11">
    <location>
        <begin position="534"/>
        <end position="551"/>
    </location>
</feature>
<keyword evidence="6" id="KW-0375">Hydrogen ion transport</keyword>
<comment type="similarity">
    <text evidence="2">Belongs to the otopetrin family.</text>
</comment>
<dbReference type="PANTHER" id="PTHR21522">
    <property type="entry name" value="PROTON CHANNEL OTOP"/>
    <property type="match status" value="1"/>
</dbReference>
<reference evidence="12" key="1">
    <citation type="submission" date="2021-10" db="EMBL/GenBank/DDBJ databases">
        <title>Tropical sea cucumber genome reveals ecological adaptation and Cuvierian tubules defense mechanism.</title>
        <authorList>
            <person name="Chen T."/>
        </authorList>
    </citation>
    <scope>NUCLEOTIDE SEQUENCE</scope>
    <source>
        <strain evidence="12">Nanhai2018</strain>
        <tissue evidence="12">Muscle</tissue>
    </source>
</reference>
<feature type="transmembrane region" description="Helical" evidence="11">
    <location>
        <begin position="51"/>
        <end position="73"/>
    </location>
</feature>
<evidence type="ECO:0000256" key="7">
    <source>
        <dbReference type="ARBA" id="ARBA00022989"/>
    </source>
</evidence>
<keyword evidence="9 11" id="KW-0472">Membrane</keyword>
<keyword evidence="5 11" id="KW-0812">Transmembrane</keyword>
<proteinExistence type="inferred from homology"/>
<evidence type="ECO:0000256" key="9">
    <source>
        <dbReference type="ARBA" id="ARBA00023136"/>
    </source>
</evidence>
<dbReference type="GO" id="GO:0005886">
    <property type="term" value="C:plasma membrane"/>
    <property type="evidence" value="ECO:0007669"/>
    <property type="project" value="UniProtKB-SubCell"/>
</dbReference>
<feature type="transmembrane region" description="Helical" evidence="11">
    <location>
        <begin position="85"/>
        <end position="106"/>
    </location>
</feature>
<sequence>MGTLELSLRYPGGLHIAGMDHDSSFDHHLVEHDHEEEHAHDEGDIWELLSLMHSMIVVTVVIILDTSQIFLTYNKDVNAITLGHVEFIFIFLYVVSIAWMMAVIVLKHPLPPSDDVDHIDSSAGSRYLYVGLLFFGTGGCLWAIMRTATNIEQSGGPCGGKGLHAMSSILSVAFTMLQIYFFWRFSTYCIVRWKPMSKLGISHLMATNIAVVARTMVEETWGDFLKKYFKTGGYDPGYGGKGKLMAYPYTAEHTSALDFLYEPTPSYENTTYYNSTGKDYDPCTIDIKYTSDLAYATYKASVFLYSFTVEYSIIAGAMAYIMWRNIGRRIKKSEQHHVNHDWSFSFECGLLLGVLCTMCGGIVLIMNIIYLDDEAKAQESFVSYYGYRVFLNIVSSIGCIAAFAGIHRGGWQVEHSSGPAHGVDAMLLLLCVSGVFFQNFYTFVAATAQLGTEPHGGLIWVDKLTHITQTLLQSILILDAMHRKPPEDFRETRTKQILMFLLVCNITWWLLNTYELKGGYDLFSLENNYFGDTAWYVIVHFAAPLSILFRFHSTACFFEIWSFGSVSSDSPGGHSSGHSHGDHMVRVH</sequence>
<feature type="transmembrane region" description="Helical" evidence="11">
    <location>
        <begin position="427"/>
        <end position="446"/>
    </location>
</feature>
<evidence type="ECO:0000256" key="11">
    <source>
        <dbReference type="SAM" id="Phobius"/>
    </source>
</evidence>
<evidence type="ECO:0000256" key="2">
    <source>
        <dbReference type="ARBA" id="ARBA00006513"/>
    </source>
</evidence>
<feature type="transmembrane region" description="Helical" evidence="11">
    <location>
        <begin position="165"/>
        <end position="183"/>
    </location>
</feature>
<keyword evidence="4" id="KW-1003">Cell membrane</keyword>
<accession>A0A9Q0YCV4</accession>
<feature type="transmembrane region" description="Helical" evidence="11">
    <location>
        <begin position="497"/>
        <end position="514"/>
    </location>
</feature>
<feature type="transmembrane region" description="Helical" evidence="11">
    <location>
        <begin position="302"/>
        <end position="323"/>
    </location>
</feature>
<dbReference type="EMBL" id="JAIZAY010000022">
    <property type="protein sequence ID" value="KAJ8020483.1"/>
    <property type="molecule type" value="Genomic_DNA"/>
</dbReference>
<evidence type="ECO:0000256" key="4">
    <source>
        <dbReference type="ARBA" id="ARBA00022475"/>
    </source>
</evidence>
<dbReference type="OrthoDB" id="6429739at2759"/>
<evidence type="ECO:0000256" key="8">
    <source>
        <dbReference type="ARBA" id="ARBA00023065"/>
    </source>
</evidence>
<evidence type="ECO:0000256" key="1">
    <source>
        <dbReference type="ARBA" id="ARBA00004651"/>
    </source>
</evidence>
<evidence type="ECO:0000313" key="13">
    <source>
        <dbReference type="Proteomes" id="UP001152320"/>
    </source>
</evidence>
<gene>
    <name evidence="12" type="ORF">HOLleu_40084</name>
</gene>